<dbReference type="InterPro" id="IPR044978">
    <property type="entry name" value="GRV2/DNAJC13"/>
</dbReference>
<dbReference type="EMBL" id="JBBCAQ010000033">
    <property type="protein sequence ID" value="KAK7582579.1"/>
    <property type="molecule type" value="Genomic_DNA"/>
</dbReference>
<dbReference type="FunFam" id="1.10.287.110:FF:000007">
    <property type="entry name" value="DnaJ (Hsp40) homolog, subfamily C, member 13"/>
    <property type="match status" value="1"/>
</dbReference>
<dbReference type="InterPro" id="IPR025640">
    <property type="entry name" value="GYF_2"/>
</dbReference>
<dbReference type="SMART" id="SM00271">
    <property type="entry name" value="DnaJ"/>
    <property type="match status" value="1"/>
</dbReference>
<evidence type="ECO:0000313" key="2">
    <source>
        <dbReference type="EMBL" id="KAK7582579.1"/>
    </source>
</evidence>
<dbReference type="PANTHER" id="PTHR36983">
    <property type="entry name" value="DNAJ HOMOLOG SUBFAMILY C MEMBER 13"/>
    <property type="match status" value="1"/>
</dbReference>
<dbReference type="InterPro" id="IPR011989">
    <property type="entry name" value="ARM-like"/>
</dbReference>
<dbReference type="Pfam" id="PF00226">
    <property type="entry name" value="DnaJ"/>
    <property type="match status" value="1"/>
</dbReference>
<dbReference type="GO" id="GO:2000641">
    <property type="term" value="P:regulation of early endosome to late endosome transport"/>
    <property type="evidence" value="ECO:0007669"/>
    <property type="project" value="InterPro"/>
</dbReference>
<dbReference type="SUPFAM" id="SSF46565">
    <property type="entry name" value="Chaperone J-domain"/>
    <property type="match status" value="1"/>
</dbReference>
<gene>
    <name evidence="2" type="ORF">V9T40_014024</name>
</gene>
<dbReference type="InterPro" id="IPR016024">
    <property type="entry name" value="ARM-type_fold"/>
</dbReference>
<dbReference type="Proteomes" id="UP001367676">
    <property type="component" value="Unassembled WGS sequence"/>
</dbReference>
<reference evidence="2 3" key="1">
    <citation type="submission" date="2024-03" db="EMBL/GenBank/DDBJ databases">
        <title>Adaptation during the transition from Ophiocordyceps entomopathogen to insect associate is accompanied by gene loss and intensified selection.</title>
        <authorList>
            <person name="Ward C.M."/>
            <person name="Onetto C.A."/>
            <person name="Borneman A.R."/>
        </authorList>
    </citation>
    <scope>NUCLEOTIDE SEQUENCE [LARGE SCALE GENOMIC DNA]</scope>
    <source>
        <strain evidence="2">AWRI1</strain>
        <tissue evidence="2">Single Adult Female</tissue>
    </source>
</reference>
<keyword evidence="3" id="KW-1185">Reference proteome</keyword>
<dbReference type="InterPro" id="IPR045802">
    <property type="entry name" value="GRV2/DNAJC13_N"/>
</dbReference>
<dbReference type="Pfam" id="PF14237">
    <property type="entry name" value="GYF_2"/>
    <property type="match status" value="1"/>
</dbReference>
<evidence type="ECO:0000259" key="1">
    <source>
        <dbReference type="PROSITE" id="PS50076"/>
    </source>
</evidence>
<proteinExistence type="predicted"/>
<dbReference type="PANTHER" id="PTHR36983:SF2">
    <property type="entry name" value="DNAJ HOMOLOG SUBFAMILY C MEMBER 13"/>
    <property type="match status" value="1"/>
</dbReference>
<comment type="caution">
    <text evidence="2">The sequence shown here is derived from an EMBL/GenBank/DDBJ whole genome shotgun (WGS) entry which is preliminary data.</text>
</comment>
<dbReference type="GO" id="GO:0006898">
    <property type="term" value="P:receptor-mediated endocytosis"/>
    <property type="evidence" value="ECO:0007669"/>
    <property type="project" value="TreeGrafter"/>
</dbReference>
<name>A0AAN9Y1R3_9HEMI</name>
<dbReference type="InterPro" id="IPR001623">
    <property type="entry name" value="DnaJ_domain"/>
</dbReference>
<feature type="domain" description="J" evidence="1">
    <location>
        <begin position="1298"/>
        <end position="1354"/>
    </location>
</feature>
<protein>
    <recommendedName>
        <fullName evidence="1">J domain-containing protein</fullName>
    </recommendedName>
</protein>
<dbReference type="GO" id="GO:0007032">
    <property type="term" value="P:endosome organization"/>
    <property type="evidence" value="ECO:0007669"/>
    <property type="project" value="InterPro"/>
</dbReference>
<sequence>MNPLPNNVDSVCYYVTKHSWKGKYSRIFSIGSHGITTYNCTTLEITNRWLYEDVISIRALPQQHEFTITIRKGKDKKQDTMRFSTVHRSHLLSDALRYRHLFAEKRYEVHKYEAFKYHWSETKLPVMLKVTPYSLDQLDITTAQVLASYCYKDIKSIQEVTDIPGGFVVVCATDDRLHLFSCEQKGDIFTRMKEQAICYLSLSLSFPDHLISYEEFVYRRLGLYSSDECITSVSEFNVNKVKTMRHTDSQRRLLCLSEVCIIERDPQTYSIVTLRPLNSIYALIRDPSDSQLFSIEYSNGSCRSYSAPQRDSLLATLLDGVRSTGNHNVHVRMNPTPKSKRLIPFSALPEEELELQHLKFLSQPPAKKVYSEIIERFNANVPYSGLLHSVTQDGIFSENKEKLIIMALQALMQREGDQTEITFPELEAQFQALRRLVASKVGFAALTMLADFREKLGRKVTRALKRDSEAITHAAIDMICALMQPMHQDYDLHREQLNKSSLLSTHSFLKALLDMWVNHIRQNTGALVVAAMLDMLTFALCIPYSETTESQHFDALLEMVAERGRSLFQLFQHSSLTIVKGAGLVMRALIEEGEPGVAKRMQELALSEGALLTHLLLSLFTRDDDKRLLAHRQLSRHLVGLWVANNEIALSLLSRMLPSGMLNFLESDETVPENAEGEHLMTRDNLKLALDHAARTQRNPHLVAIEKKWRTFEKEVESVLAHWGTSLGLERREREERMKDRPVILRKRRERLKSASNWKLFYYKFNQNHLLPSLIWNHKTREELRESMEKELRTFTVDREVSTNTLIAWNHAEFEIQYSSLQDEVCIDGYYLRLLLENNCDSLIKNPFHFFNDLYHRFLLSMKNEMKCLCLHAMTVVYSQYYEQIGHFSDTKFIVYMLEKTSDLTERDRIILFLNKLILVKENAKYVIDAKGVNVIVDLLTLAHLHTSRAVMPTQSNVIEAGNDMMRDNEKEWYYGIGDSNKKGPIAFSQLQELYLSNSLPPRIKCWAQGMDGWRFLHQIPQLKWTLFAKGSFIMNESELASTLLSILIRMCQFFPSRDNDGAVVWPIPKMKRILSDGQCLLHVVNLLLTFDPILIEKVATLLCEVATDNPAVSKFYLTGVFFFILMYTGSNVLPIARFLQLTHTKQAFRSDNAQASELMQRSILGPLLPDAMVYYLENHGADKFAQIFLGEFDTPEAIWNSEMRRLLIEKIAYHIADFTPRLRGNNRAMYQYCGIPTIRYQQLQSELFCNIYYLRHLCDVTRFPDWPIKDPVRLLRDVLEAWREEVEKKPPVMSVEDAYEALELARDKHHEEHVIRKAYYKLAQIYHPDKNPQGKEKFLTVNNAYDFLCSRCSWVVDGPNPNNIVLILRTQSILFSRYSIELQPYKYAGYKQLIKTIKLETSDDQLFSKSTMLLTAATELAYHTVNCSALNAEELNRENGFVTLWEAYSRCVSVLSKSSKPTDVAVSVCSHCTRCFAVAAQFPSCRATFIEIPQLVNDVIRILRFKNLPKLGCHVVECIISFAQDEVLQQRIIEGGAVWYLLMYLFKYDYTLEECGVERSEEANTQEVLNNLSKLSVKACAALGGYLQGEFQTPVNESARNVFNRLLTPYLTEQLGNDDPHQLLKLLTSNCETPYLIWNNSTRAELCDFLESMRKEQRHGNGERLLQRVDIKFSCHSQELIIGNVFIRIYNAQPNFVIQNPKGFLLELMEYIRTHLPEKGDDVAKIKNATMALHALNNLIVNTPGLEIMCIGYFKLLFSLLSVIEFEAVQKSALHVIATATRNQECVNDIAAIGVVVYLLLTLYTLPSEQVTILSTLSALSTSSTIVKDILSKGGYIYLLDLLCNSSVYDVRLKTTELFSRLLYDKLSGPRVRLVLGHFLPPSICDTLKDSPSSVLPLLDSIQENPELVWNDKIKKKIYSVIRKYAKRLHEMQRNNPQTQFKPPDEGVLPADITSEVVVGGVYLRLFVQNPGWNVRRPKEFLNELFDFCLNVMVKDQCDKLELYTTSIVRLLEAQPNLCDHVPSLGYIPKLCLQLSSQSNPNVPVAAITILHQLSVNEACINSISQTECLVPMKKAMNQCNEIIGLASETLSRLFNSKKDNLVKQALDAELIPYLLQLLDGRLDGTENSARIKAHIVKTLKYMTHNLTYGNSVMSILDRSLVWSMYREQNHDLFLTNTNPLPYLTGGLAPTGGYLTQGSSTVMPSVPPPLNDEE</sequence>
<dbReference type="GO" id="GO:0010008">
    <property type="term" value="C:endosome membrane"/>
    <property type="evidence" value="ECO:0007669"/>
    <property type="project" value="TreeGrafter"/>
</dbReference>
<dbReference type="Gene3D" id="1.25.10.10">
    <property type="entry name" value="Leucine-rich Repeat Variant"/>
    <property type="match status" value="2"/>
</dbReference>
<dbReference type="PROSITE" id="PS50076">
    <property type="entry name" value="DNAJ_2"/>
    <property type="match status" value="1"/>
</dbReference>
<dbReference type="InterPro" id="IPR036869">
    <property type="entry name" value="J_dom_sf"/>
</dbReference>
<evidence type="ECO:0000313" key="3">
    <source>
        <dbReference type="Proteomes" id="UP001367676"/>
    </source>
</evidence>
<accession>A0AAN9Y1R3</accession>
<dbReference type="Pfam" id="PF19432">
    <property type="entry name" value="RME-8_N"/>
    <property type="match status" value="1"/>
</dbReference>
<dbReference type="SUPFAM" id="SSF48371">
    <property type="entry name" value="ARM repeat"/>
    <property type="match status" value="2"/>
</dbReference>
<dbReference type="CDD" id="cd06257">
    <property type="entry name" value="DnaJ"/>
    <property type="match status" value="1"/>
</dbReference>
<dbReference type="Gene3D" id="1.10.287.110">
    <property type="entry name" value="DnaJ domain"/>
    <property type="match status" value="1"/>
</dbReference>
<organism evidence="2 3">
    <name type="scientific">Parthenolecanium corni</name>
    <dbReference type="NCBI Taxonomy" id="536013"/>
    <lineage>
        <taxon>Eukaryota</taxon>
        <taxon>Metazoa</taxon>
        <taxon>Ecdysozoa</taxon>
        <taxon>Arthropoda</taxon>
        <taxon>Hexapoda</taxon>
        <taxon>Insecta</taxon>
        <taxon>Pterygota</taxon>
        <taxon>Neoptera</taxon>
        <taxon>Paraneoptera</taxon>
        <taxon>Hemiptera</taxon>
        <taxon>Sternorrhyncha</taxon>
        <taxon>Coccoidea</taxon>
        <taxon>Coccidae</taxon>
        <taxon>Parthenolecanium</taxon>
    </lineage>
</organism>